<evidence type="ECO:0000256" key="9">
    <source>
        <dbReference type="ARBA" id="ARBA00022737"/>
    </source>
</evidence>
<comment type="catalytic activity">
    <reaction evidence="1">
        <text>ATP + protein L-histidine = ADP + protein N-phospho-L-histidine.</text>
        <dbReference type="EC" id="2.7.13.3"/>
    </reaction>
</comment>
<evidence type="ECO:0000256" key="3">
    <source>
        <dbReference type="ARBA" id="ARBA00012438"/>
    </source>
</evidence>
<dbReference type="PROSITE" id="PS50113">
    <property type="entry name" value="PAC"/>
    <property type="match status" value="1"/>
</dbReference>
<evidence type="ECO:0000256" key="8">
    <source>
        <dbReference type="ARBA" id="ARBA00022692"/>
    </source>
</evidence>
<dbReference type="PROSITE" id="PS50943">
    <property type="entry name" value="HTH_CROC1"/>
    <property type="match status" value="1"/>
</dbReference>
<dbReference type="PANTHER" id="PTHR43304:SF1">
    <property type="entry name" value="PAC DOMAIN-CONTAINING PROTEIN"/>
    <property type="match status" value="1"/>
</dbReference>
<dbReference type="InterPro" id="IPR000014">
    <property type="entry name" value="PAS"/>
</dbReference>
<dbReference type="SMART" id="SM00086">
    <property type="entry name" value="PAC"/>
    <property type="match status" value="2"/>
</dbReference>
<evidence type="ECO:0000259" key="14">
    <source>
        <dbReference type="PROSITE" id="PS50113"/>
    </source>
</evidence>
<keyword evidence="5" id="KW-0997">Cell inner membrane</keyword>
<keyword evidence="8" id="KW-0812">Transmembrane</keyword>
<evidence type="ECO:0000256" key="13">
    <source>
        <dbReference type="ARBA" id="ARBA00023136"/>
    </source>
</evidence>
<dbReference type="GO" id="GO:0000166">
    <property type="term" value="F:nucleotide binding"/>
    <property type="evidence" value="ECO:0007669"/>
    <property type="project" value="UniProtKB-KW"/>
</dbReference>
<reference evidence="16 17" key="1">
    <citation type="submission" date="2018-09" db="EMBL/GenBank/DDBJ databases">
        <authorList>
            <person name="Grouzdev D.S."/>
            <person name="Krutkina M.S."/>
        </authorList>
    </citation>
    <scope>NUCLEOTIDE SEQUENCE [LARGE SCALE GENOMIC DNA]</scope>
    <source>
        <strain evidence="16 17">RmlP001</strain>
    </source>
</reference>
<evidence type="ECO:0000313" key="17">
    <source>
        <dbReference type="Proteomes" id="UP000289411"/>
    </source>
</evidence>
<keyword evidence="4" id="KW-1003">Cell membrane</keyword>
<dbReference type="SUPFAM" id="SSF47413">
    <property type="entry name" value="lambda repressor-like DNA-binding domains"/>
    <property type="match status" value="1"/>
</dbReference>
<keyword evidence="9" id="KW-0677">Repeat</keyword>
<organism evidence="16 17">
    <name type="scientific">Lichenibacterium ramalinae</name>
    <dbReference type="NCBI Taxonomy" id="2316527"/>
    <lineage>
        <taxon>Bacteria</taxon>
        <taxon>Pseudomonadati</taxon>
        <taxon>Pseudomonadota</taxon>
        <taxon>Alphaproteobacteria</taxon>
        <taxon>Hyphomicrobiales</taxon>
        <taxon>Lichenihabitantaceae</taxon>
        <taxon>Lichenibacterium</taxon>
    </lineage>
</organism>
<dbReference type="GO" id="GO:0004673">
    <property type="term" value="F:protein histidine kinase activity"/>
    <property type="evidence" value="ECO:0007669"/>
    <property type="project" value="UniProtKB-EC"/>
</dbReference>
<keyword evidence="13" id="KW-0472">Membrane</keyword>
<evidence type="ECO:0000256" key="2">
    <source>
        <dbReference type="ARBA" id="ARBA00004429"/>
    </source>
</evidence>
<evidence type="ECO:0000256" key="1">
    <source>
        <dbReference type="ARBA" id="ARBA00000085"/>
    </source>
</evidence>
<feature type="domain" description="PAC" evidence="14">
    <location>
        <begin position="121"/>
        <end position="173"/>
    </location>
</feature>
<dbReference type="InterPro" id="IPR001387">
    <property type="entry name" value="Cro/C1-type_HTH"/>
</dbReference>
<keyword evidence="12" id="KW-1133">Transmembrane helix</keyword>
<dbReference type="EMBL" id="QYBC01000005">
    <property type="protein sequence ID" value="RYB06127.1"/>
    <property type="molecule type" value="Genomic_DNA"/>
</dbReference>
<dbReference type="Pfam" id="PF08447">
    <property type="entry name" value="PAS_3"/>
    <property type="match status" value="2"/>
</dbReference>
<accession>A0A4Q2RGM5</accession>
<dbReference type="Proteomes" id="UP000289411">
    <property type="component" value="Unassembled WGS sequence"/>
</dbReference>
<dbReference type="GO" id="GO:0005886">
    <property type="term" value="C:plasma membrane"/>
    <property type="evidence" value="ECO:0007669"/>
    <property type="project" value="UniProtKB-SubCell"/>
</dbReference>
<dbReference type="AlphaFoldDB" id="A0A4Q2RGM5"/>
<gene>
    <name evidence="16" type="ORF">D3272_08065</name>
</gene>
<sequence>MPMKKQRMTDMDATDVSALAAEELNWSALLPVSDTAADGFGEVPGLSLSSILRLMEEQGKIGFWWHDLATDRFSVSPGAARISGVPLTAIRTHENLLNRIHPQDRPFQIDQVGLINTGQPLRREFRIVRPDGTIRWVSSRIDVVLGDDGRPVRFIGILSDITERREAQRAVEFNHGRHMALIEATSALSWIADLSGQSIDHTAWCELTGMGSDSCAGEGWLDAVHPNDRDRVRASYRAAVAQGGVYNIDYRILTQAGEYRWYNARSAPVRDASGAIREWQGVLLPIDGDYRPVIGDPDTDEVPALTGAHIRGARGLLDWSLAQLASVSGVSVSTIKRMEDGSEGNTRASKSEAVRRALQTGGISFRVIEGTTWISR</sequence>
<comment type="caution">
    <text evidence="16">The sequence shown here is derived from an EMBL/GenBank/DDBJ whole genome shotgun (WGS) entry which is preliminary data.</text>
</comment>
<reference evidence="16 17" key="2">
    <citation type="submission" date="2019-02" db="EMBL/GenBank/DDBJ databases">
        <title>'Lichenibacterium ramalinii' gen. nov. sp. nov., 'Lichenibacterium minor' gen. nov. sp. nov.</title>
        <authorList>
            <person name="Pankratov T."/>
        </authorList>
    </citation>
    <scope>NUCLEOTIDE SEQUENCE [LARGE SCALE GENOMIC DNA]</scope>
    <source>
        <strain evidence="16 17">RmlP001</strain>
    </source>
</reference>
<dbReference type="Gene3D" id="2.10.70.100">
    <property type="match status" value="1"/>
</dbReference>
<evidence type="ECO:0000256" key="10">
    <source>
        <dbReference type="ARBA" id="ARBA00022741"/>
    </source>
</evidence>
<dbReference type="SUPFAM" id="SSF55785">
    <property type="entry name" value="PYP-like sensor domain (PAS domain)"/>
    <property type="match status" value="2"/>
</dbReference>
<comment type="subcellular location">
    <subcellularLocation>
        <location evidence="2">Cell inner membrane</location>
        <topology evidence="2">Multi-pass membrane protein</topology>
    </subcellularLocation>
</comment>
<protein>
    <recommendedName>
        <fullName evidence="3">histidine kinase</fullName>
        <ecNumber evidence="3">2.7.13.3</ecNumber>
    </recommendedName>
</protein>
<evidence type="ECO:0000256" key="5">
    <source>
        <dbReference type="ARBA" id="ARBA00022519"/>
    </source>
</evidence>
<dbReference type="InterPro" id="IPR013655">
    <property type="entry name" value="PAS_fold_3"/>
</dbReference>
<dbReference type="InterPro" id="IPR001610">
    <property type="entry name" value="PAC"/>
</dbReference>
<proteinExistence type="predicted"/>
<evidence type="ECO:0000256" key="12">
    <source>
        <dbReference type="ARBA" id="ARBA00022989"/>
    </source>
</evidence>
<name>A0A4Q2RGM5_9HYPH</name>
<dbReference type="GO" id="GO:0003677">
    <property type="term" value="F:DNA binding"/>
    <property type="evidence" value="ECO:0007669"/>
    <property type="project" value="InterPro"/>
</dbReference>
<dbReference type="PANTHER" id="PTHR43304">
    <property type="entry name" value="PHYTOCHROME-LIKE PROTEIN CPH1"/>
    <property type="match status" value="1"/>
</dbReference>
<dbReference type="NCBIfam" id="TIGR00229">
    <property type="entry name" value="sensory_box"/>
    <property type="match status" value="2"/>
</dbReference>
<keyword evidence="6" id="KW-0597">Phosphoprotein</keyword>
<dbReference type="CDD" id="cd00093">
    <property type="entry name" value="HTH_XRE"/>
    <property type="match status" value="1"/>
</dbReference>
<dbReference type="CDD" id="cd00130">
    <property type="entry name" value="PAS"/>
    <property type="match status" value="2"/>
</dbReference>
<evidence type="ECO:0000256" key="7">
    <source>
        <dbReference type="ARBA" id="ARBA00022679"/>
    </source>
</evidence>
<dbReference type="InterPro" id="IPR035965">
    <property type="entry name" value="PAS-like_dom_sf"/>
</dbReference>
<keyword evidence="17" id="KW-1185">Reference proteome</keyword>
<keyword evidence="10" id="KW-0547">Nucleotide-binding</keyword>
<dbReference type="EC" id="2.7.13.3" evidence="3"/>
<dbReference type="InterPro" id="IPR010982">
    <property type="entry name" value="Lambda_DNA-bd_dom_sf"/>
</dbReference>
<evidence type="ECO:0000256" key="4">
    <source>
        <dbReference type="ARBA" id="ARBA00022475"/>
    </source>
</evidence>
<dbReference type="Gene3D" id="1.10.260.40">
    <property type="entry name" value="lambda repressor-like DNA-binding domains"/>
    <property type="match status" value="1"/>
</dbReference>
<evidence type="ECO:0000256" key="11">
    <source>
        <dbReference type="ARBA" id="ARBA00022777"/>
    </source>
</evidence>
<feature type="domain" description="HTH cro/C1-type" evidence="15">
    <location>
        <begin position="310"/>
        <end position="339"/>
    </location>
</feature>
<keyword evidence="11" id="KW-0418">Kinase</keyword>
<evidence type="ECO:0000256" key="6">
    <source>
        <dbReference type="ARBA" id="ARBA00022553"/>
    </source>
</evidence>
<evidence type="ECO:0000313" key="16">
    <source>
        <dbReference type="EMBL" id="RYB06127.1"/>
    </source>
</evidence>
<evidence type="ECO:0000259" key="15">
    <source>
        <dbReference type="PROSITE" id="PS50943"/>
    </source>
</evidence>
<dbReference type="FunFam" id="2.10.70.100:FF:000001">
    <property type="entry name" value="Sensory transduction histidine kinase"/>
    <property type="match status" value="1"/>
</dbReference>
<dbReference type="InterPro" id="IPR000700">
    <property type="entry name" value="PAS-assoc_C"/>
</dbReference>
<dbReference type="InterPro" id="IPR052162">
    <property type="entry name" value="Sensor_kinase/Photoreceptor"/>
</dbReference>
<dbReference type="OrthoDB" id="3782725at2"/>
<dbReference type="Gene3D" id="3.30.450.20">
    <property type="entry name" value="PAS domain"/>
    <property type="match status" value="2"/>
</dbReference>
<keyword evidence="7" id="KW-0808">Transferase</keyword>